<dbReference type="KEGG" id="otk:C6570_11730"/>
<gene>
    <name evidence="1" type="ORF">C6570_11730</name>
</gene>
<dbReference type="Proteomes" id="UP000239709">
    <property type="component" value="Chromosome"/>
</dbReference>
<organism evidence="1 2">
    <name type="scientific">Ottowia oryzae</name>
    <dbReference type="NCBI Taxonomy" id="2109914"/>
    <lineage>
        <taxon>Bacteria</taxon>
        <taxon>Pseudomonadati</taxon>
        <taxon>Pseudomonadota</taxon>
        <taxon>Betaproteobacteria</taxon>
        <taxon>Burkholderiales</taxon>
        <taxon>Comamonadaceae</taxon>
        <taxon>Ottowia</taxon>
    </lineage>
</organism>
<name>A0A2S0MGI1_9BURK</name>
<accession>A0A2S0MGI1</accession>
<proteinExistence type="predicted"/>
<protein>
    <submittedName>
        <fullName evidence="1">Uncharacterized protein</fullName>
    </submittedName>
</protein>
<keyword evidence="2" id="KW-1185">Reference proteome</keyword>
<sequence length="186" mass="20162">MLVFTPHNALAEISMNSKLPSEPIVRTVLVGTAWDRADAKVEPDADTPSTPQCKLYTVRNTKIPGAGLVMFALDTEGRLMAKTGDLVGLANLLRTCIPEDAATWAQVISRYTDALLPQVIEANDKSRAEDLAAAGATDVAPKMRKTSHGTELDYYVSRPVSRYSRVRAVVPTSGPVKIDEQAIVIR</sequence>
<dbReference type="AlphaFoldDB" id="A0A2S0MGI1"/>
<evidence type="ECO:0000313" key="2">
    <source>
        <dbReference type="Proteomes" id="UP000239709"/>
    </source>
</evidence>
<reference evidence="1 2" key="1">
    <citation type="submission" date="2018-03" db="EMBL/GenBank/DDBJ databases">
        <title>Genome sequencing of Ottowia sp.</title>
        <authorList>
            <person name="Kim S.-J."/>
            <person name="Heo J."/>
            <person name="Kwon S.-W."/>
        </authorList>
    </citation>
    <scope>NUCLEOTIDE SEQUENCE [LARGE SCALE GENOMIC DNA]</scope>
    <source>
        <strain evidence="1 2">KADR8-3</strain>
    </source>
</reference>
<evidence type="ECO:0000313" key="1">
    <source>
        <dbReference type="EMBL" id="AVO34823.1"/>
    </source>
</evidence>
<dbReference type="EMBL" id="CP027666">
    <property type="protein sequence ID" value="AVO34823.1"/>
    <property type="molecule type" value="Genomic_DNA"/>
</dbReference>